<evidence type="ECO:0000313" key="2">
    <source>
        <dbReference type="EMBL" id="KKM00113.1"/>
    </source>
</evidence>
<protein>
    <submittedName>
        <fullName evidence="2">Uncharacterized protein</fullName>
    </submittedName>
</protein>
<name>A0A0F9JME0_9ZZZZ</name>
<evidence type="ECO:0000256" key="1">
    <source>
        <dbReference type="SAM" id="Coils"/>
    </source>
</evidence>
<organism evidence="2">
    <name type="scientific">marine sediment metagenome</name>
    <dbReference type="NCBI Taxonomy" id="412755"/>
    <lineage>
        <taxon>unclassified sequences</taxon>
        <taxon>metagenomes</taxon>
        <taxon>ecological metagenomes</taxon>
    </lineage>
</organism>
<comment type="caution">
    <text evidence="2">The sequence shown here is derived from an EMBL/GenBank/DDBJ whole genome shotgun (WGS) entry which is preliminary data.</text>
</comment>
<sequence>MSDFETIADLKGVEKVFYKDKLYNVGNSWDDTVELFRNGEFSFTVDVKSLKKVKQPKGKTKRERTMKKATASQIRETLKLTKKEIKEAKEAVEQYNHKKQKEKKYVLLEDIVIKAGTVFYDSGETTFHDHYESHMAFGPNHVGNFLVEKEMLEKSIGDKTEEIEFSFTELIE</sequence>
<dbReference type="AlphaFoldDB" id="A0A0F9JME0"/>
<dbReference type="EMBL" id="LAZR01017510">
    <property type="protein sequence ID" value="KKM00113.1"/>
    <property type="molecule type" value="Genomic_DNA"/>
</dbReference>
<accession>A0A0F9JME0</accession>
<keyword evidence="1" id="KW-0175">Coiled coil</keyword>
<feature type="coiled-coil region" evidence="1">
    <location>
        <begin position="71"/>
        <end position="105"/>
    </location>
</feature>
<reference evidence="2" key="1">
    <citation type="journal article" date="2015" name="Nature">
        <title>Complex archaea that bridge the gap between prokaryotes and eukaryotes.</title>
        <authorList>
            <person name="Spang A."/>
            <person name="Saw J.H."/>
            <person name="Jorgensen S.L."/>
            <person name="Zaremba-Niedzwiedzka K."/>
            <person name="Martijn J."/>
            <person name="Lind A.E."/>
            <person name="van Eijk R."/>
            <person name="Schleper C."/>
            <person name="Guy L."/>
            <person name="Ettema T.J."/>
        </authorList>
    </citation>
    <scope>NUCLEOTIDE SEQUENCE</scope>
</reference>
<proteinExistence type="predicted"/>
<gene>
    <name evidence="2" type="ORF">LCGC14_1807700</name>
</gene>